<organism evidence="2">
    <name type="scientific">Rouxiella sp. WC2420</name>
    <dbReference type="NCBI Taxonomy" id="3234145"/>
    <lineage>
        <taxon>Bacteria</taxon>
        <taxon>Pseudomonadati</taxon>
        <taxon>Pseudomonadota</taxon>
        <taxon>Gammaproteobacteria</taxon>
        <taxon>Enterobacterales</taxon>
        <taxon>Yersiniaceae</taxon>
        <taxon>Rouxiella</taxon>
    </lineage>
</organism>
<feature type="chain" id="PRO_5044197907" description="Cupin domain-containing protein" evidence="1">
    <location>
        <begin position="19"/>
        <end position="173"/>
    </location>
</feature>
<reference evidence="2" key="1">
    <citation type="submission" date="2024-07" db="EMBL/GenBank/DDBJ databases">
        <authorList>
            <person name="Biller S.J."/>
        </authorList>
    </citation>
    <scope>NUCLEOTIDE SEQUENCE</scope>
    <source>
        <strain evidence="2">WC2420</strain>
    </source>
</reference>
<evidence type="ECO:0000256" key="1">
    <source>
        <dbReference type="SAM" id="SignalP"/>
    </source>
</evidence>
<feature type="signal peptide" evidence="1">
    <location>
        <begin position="1"/>
        <end position="18"/>
    </location>
</feature>
<gene>
    <name evidence="2" type="ORF">AB3G37_07655</name>
</gene>
<evidence type="ECO:0008006" key="3">
    <source>
        <dbReference type="Google" id="ProtNLM"/>
    </source>
</evidence>
<dbReference type="EMBL" id="CP165628">
    <property type="protein sequence ID" value="XDU73942.1"/>
    <property type="molecule type" value="Genomic_DNA"/>
</dbReference>
<evidence type="ECO:0000313" key="2">
    <source>
        <dbReference type="EMBL" id="XDU73942.1"/>
    </source>
</evidence>
<dbReference type="RefSeq" id="WP_369790216.1">
    <property type="nucleotide sequence ID" value="NZ_CP165628.1"/>
</dbReference>
<dbReference type="CDD" id="cd07009">
    <property type="entry name" value="cupin_BLL0285-like"/>
    <property type="match status" value="1"/>
</dbReference>
<name>A0AB39VXG1_9GAMM</name>
<protein>
    <recommendedName>
        <fullName evidence="3">Cupin domain-containing protein</fullName>
    </recommendedName>
</protein>
<keyword evidence="1" id="KW-0732">Signal</keyword>
<sequence>MKSLLIAALFFAPFIASASQVSGSQIKYWSLWTDAQGVSHQSQCKLDSLALQEFSVKGNPEWVSTDDMKTIRYVLNIMPTHWSGTWHKSPKPQWVIPLTGKWYIESMDKNKVVYGPGEISFGYDIKAVEKEGKIGHLSGSVGNAPARVMVIQVDSLPKNITDTRCMAGGEFLK</sequence>
<dbReference type="AlphaFoldDB" id="A0AB39VXG1"/>
<accession>A0AB39VXG1</accession>
<proteinExistence type="predicted"/>